<comment type="caution">
    <text evidence="3">The sequence shown here is derived from an EMBL/GenBank/DDBJ whole genome shotgun (WGS) entry which is preliminary data.</text>
</comment>
<dbReference type="AlphaFoldDB" id="A0A4R1KD86"/>
<accession>A0A4R1KD86</accession>
<dbReference type="EMBL" id="SMGG01000003">
    <property type="protein sequence ID" value="TCK62057.1"/>
    <property type="molecule type" value="Genomic_DNA"/>
</dbReference>
<dbReference type="OrthoDB" id="9795418at2"/>
<evidence type="ECO:0000313" key="3">
    <source>
        <dbReference type="EMBL" id="TCK62057.1"/>
    </source>
</evidence>
<feature type="signal peptide" evidence="2">
    <location>
        <begin position="1"/>
        <end position="21"/>
    </location>
</feature>
<gene>
    <name evidence="3" type="ORF">C8D98_0566</name>
</gene>
<reference evidence="3 4" key="1">
    <citation type="submission" date="2019-03" db="EMBL/GenBank/DDBJ databases">
        <title>Genomic Encyclopedia of Type Strains, Phase IV (KMG-IV): sequencing the most valuable type-strain genomes for metagenomic binning, comparative biology and taxonomic classification.</title>
        <authorList>
            <person name="Goeker M."/>
        </authorList>
    </citation>
    <scope>NUCLEOTIDE SEQUENCE [LARGE SCALE GENOMIC DNA]</scope>
    <source>
        <strain evidence="3 4">DSM 24984</strain>
    </source>
</reference>
<sequence length="171" mass="18371">MKTKILLAAMLLIGLTSNASAHKLNILGFAENDTLSINAYFADGSPCQECAFQVIGSDGKVFAEGRLDKKGEFFQAGKTPAEMTIIVDAGAGHRGEEKITAAETSEVKAEDEPAAPADNTQLRQMIREELSKQTAELKAEMDKGKSRLDKIIAGIGYILGIFGIAVLVRKR</sequence>
<keyword evidence="1" id="KW-1133">Transmembrane helix</keyword>
<protein>
    <submittedName>
        <fullName evidence="3">Nickel transport protein</fullName>
    </submittedName>
</protein>
<feature type="transmembrane region" description="Helical" evidence="1">
    <location>
        <begin position="151"/>
        <end position="168"/>
    </location>
</feature>
<proteinExistence type="predicted"/>
<keyword evidence="1" id="KW-0472">Membrane</keyword>
<feature type="chain" id="PRO_5020391177" evidence="2">
    <location>
        <begin position="22"/>
        <end position="171"/>
    </location>
</feature>
<dbReference type="Proteomes" id="UP000294614">
    <property type="component" value="Unassembled WGS sequence"/>
</dbReference>
<evidence type="ECO:0000313" key="4">
    <source>
        <dbReference type="Proteomes" id="UP000294614"/>
    </source>
</evidence>
<keyword evidence="1" id="KW-0812">Transmembrane</keyword>
<evidence type="ECO:0000256" key="1">
    <source>
        <dbReference type="SAM" id="Phobius"/>
    </source>
</evidence>
<dbReference type="RefSeq" id="WP_132871815.1">
    <property type="nucleotide sequence ID" value="NZ_SMGG01000003.1"/>
</dbReference>
<name>A0A4R1KD86_9BACT</name>
<keyword evidence="4" id="KW-1185">Reference proteome</keyword>
<keyword evidence="2" id="KW-0732">Signal</keyword>
<organism evidence="3 4">
    <name type="scientific">Seleniivibrio woodruffii</name>
    <dbReference type="NCBI Taxonomy" id="1078050"/>
    <lineage>
        <taxon>Bacteria</taxon>
        <taxon>Pseudomonadati</taxon>
        <taxon>Deferribacterota</taxon>
        <taxon>Deferribacteres</taxon>
        <taxon>Deferribacterales</taxon>
        <taxon>Geovibrionaceae</taxon>
        <taxon>Seleniivibrio</taxon>
    </lineage>
</organism>
<evidence type="ECO:0000256" key="2">
    <source>
        <dbReference type="SAM" id="SignalP"/>
    </source>
</evidence>